<dbReference type="Proteomes" id="UP000256763">
    <property type="component" value="Unassembled WGS sequence"/>
</dbReference>
<evidence type="ECO:0000313" key="1">
    <source>
        <dbReference type="EMBL" id="RFA32628.1"/>
    </source>
</evidence>
<dbReference type="OrthoDB" id="8685508at2"/>
<dbReference type="RefSeq" id="WP_116303760.1">
    <property type="nucleotide sequence ID" value="NZ_NFZV01000028.1"/>
</dbReference>
<dbReference type="Pfam" id="PF00300">
    <property type="entry name" value="His_Phos_1"/>
    <property type="match status" value="1"/>
</dbReference>
<keyword evidence="2" id="KW-1185">Reference proteome</keyword>
<dbReference type="InterPro" id="IPR013078">
    <property type="entry name" value="His_Pase_superF_clade-1"/>
</dbReference>
<proteinExistence type="predicted"/>
<accession>A0A3E0WIM1</accession>
<protein>
    <recommendedName>
        <fullName evidence="3">Histidine phosphatase family protein</fullName>
    </recommendedName>
</protein>
<dbReference type="Gene3D" id="3.40.50.1240">
    <property type="entry name" value="Phosphoglycerate mutase-like"/>
    <property type="match status" value="1"/>
</dbReference>
<evidence type="ECO:0000313" key="2">
    <source>
        <dbReference type="Proteomes" id="UP000256763"/>
    </source>
</evidence>
<dbReference type="CDD" id="cd07067">
    <property type="entry name" value="HP_PGM_like"/>
    <property type="match status" value="1"/>
</dbReference>
<dbReference type="AlphaFoldDB" id="A0A3E0WIM1"/>
<evidence type="ECO:0008006" key="3">
    <source>
        <dbReference type="Google" id="ProtNLM"/>
    </source>
</evidence>
<reference evidence="2" key="1">
    <citation type="submission" date="2017-05" db="EMBL/GenBank/DDBJ databases">
        <authorList>
            <person name="Sharma S."/>
            <person name="Sidhu C."/>
            <person name="Pinnaka A.K."/>
        </authorList>
    </citation>
    <scope>NUCLEOTIDE SEQUENCE [LARGE SCALE GENOMIC DNA]</scope>
    <source>
        <strain evidence="2">AK93</strain>
    </source>
</reference>
<gene>
    <name evidence="1" type="ORF">CAL65_19355</name>
</gene>
<dbReference type="SUPFAM" id="SSF53254">
    <property type="entry name" value="Phosphoglycerate mutase-like"/>
    <property type="match status" value="1"/>
</dbReference>
<dbReference type="EMBL" id="NFZW01000027">
    <property type="protein sequence ID" value="RFA32628.1"/>
    <property type="molecule type" value="Genomic_DNA"/>
</dbReference>
<organism evidence="1 2">
    <name type="scientific">Alkalilimnicola ehrlichii</name>
    <dbReference type="NCBI Taxonomy" id="351052"/>
    <lineage>
        <taxon>Bacteria</taxon>
        <taxon>Pseudomonadati</taxon>
        <taxon>Pseudomonadota</taxon>
        <taxon>Gammaproteobacteria</taxon>
        <taxon>Chromatiales</taxon>
        <taxon>Ectothiorhodospiraceae</taxon>
        <taxon>Alkalilimnicola</taxon>
    </lineage>
</organism>
<comment type="caution">
    <text evidence="1">The sequence shown here is derived from an EMBL/GenBank/DDBJ whole genome shotgun (WGS) entry which is preliminary data.</text>
</comment>
<sequence>MRLIQIALVFLTLTLAVAPVSAEVRLDTSLLQQTGLVLYLRHAHTERDQNDRGISLLNIVDELPEPATMRECSRQRNLSERGRKQAEEIGQLLHALQFAVGTVYTSSFCRNRETAELAFPEHRAIERDSALFNQPAIGGHQLSERVTQELRTLLSTPPTRGNRLLIGHNVNLQYATDLRILEGEMALFKPNAGGYELLAVFGKADLRALSAPLMPESGGWQEPDAIEQVARIYEHMQAVEGEFAGAWQAAANNEARNRVRDQGRLALEQRIRDDSQVRLSLKDYYQFLANYAGDTEVHRQLAELTDTRPPTPLTIADDAKQLLFEKRWIHGNKTVHAEGRFPHPTIHEILVSSDDGDNELWGNVVEVTGLLDFSFIKRAQQRGYDHGFYLMSAHRAEHGLFGEVLCTRDDVQDLELDLPQPNLETASEEEIDRYILALIRASDNGFRDYTQRNILGATTLQGRLLNTVVLEHCRVFIK</sequence>
<dbReference type="InterPro" id="IPR029033">
    <property type="entry name" value="His_PPase_superfam"/>
</dbReference>
<name>A0A3E0WIM1_9GAMM</name>